<name>A0ABW2FFE9_9BACL</name>
<evidence type="ECO:0000259" key="9">
    <source>
        <dbReference type="PROSITE" id="PS50885"/>
    </source>
</evidence>
<evidence type="ECO:0000259" key="8">
    <source>
        <dbReference type="PROSITE" id="PS50111"/>
    </source>
</evidence>
<dbReference type="InterPro" id="IPR004089">
    <property type="entry name" value="MCPsignal_dom"/>
</dbReference>
<dbReference type="RefSeq" id="WP_378053138.1">
    <property type="nucleotide sequence ID" value="NZ_JBHMDN010000073.1"/>
</dbReference>
<evidence type="ECO:0000256" key="3">
    <source>
        <dbReference type="ARBA" id="ARBA00023136"/>
    </source>
</evidence>
<keyword evidence="3 7" id="KW-0472">Membrane</keyword>
<evidence type="ECO:0000313" key="11">
    <source>
        <dbReference type="Proteomes" id="UP001596378"/>
    </source>
</evidence>
<evidence type="ECO:0000313" key="10">
    <source>
        <dbReference type="EMBL" id="MFC7150841.1"/>
    </source>
</evidence>
<comment type="similarity">
    <text evidence="5">Belongs to the methyl-accepting chemotaxis (MCP) protein family.</text>
</comment>
<keyword evidence="2" id="KW-1003">Cell membrane</keyword>
<dbReference type="PANTHER" id="PTHR32089">
    <property type="entry name" value="METHYL-ACCEPTING CHEMOTAXIS PROTEIN MCPB"/>
    <property type="match status" value="1"/>
</dbReference>
<keyword evidence="7" id="KW-0812">Transmembrane</keyword>
<keyword evidence="11" id="KW-1185">Reference proteome</keyword>
<feature type="transmembrane region" description="Helical" evidence="7">
    <location>
        <begin position="201"/>
        <end position="224"/>
    </location>
</feature>
<dbReference type="InterPro" id="IPR003660">
    <property type="entry name" value="HAMP_dom"/>
</dbReference>
<comment type="caution">
    <text evidence="10">The sequence shown here is derived from an EMBL/GenBank/DDBJ whole genome shotgun (WGS) entry which is preliminary data.</text>
</comment>
<evidence type="ECO:0000256" key="1">
    <source>
        <dbReference type="ARBA" id="ARBA00004236"/>
    </source>
</evidence>
<dbReference type="Pfam" id="PF00672">
    <property type="entry name" value="HAMP"/>
    <property type="match status" value="1"/>
</dbReference>
<organism evidence="10 11">
    <name type="scientific">Cohnella cellulosilytica</name>
    <dbReference type="NCBI Taxonomy" id="986710"/>
    <lineage>
        <taxon>Bacteria</taxon>
        <taxon>Bacillati</taxon>
        <taxon>Bacillota</taxon>
        <taxon>Bacilli</taxon>
        <taxon>Bacillales</taxon>
        <taxon>Paenibacillaceae</taxon>
        <taxon>Cohnella</taxon>
    </lineage>
</organism>
<dbReference type="CDD" id="cd11386">
    <property type="entry name" value="MCP_signal"/>
    <property type="match status" value="1"/>
</dbReference>
<evidence type="ECO:0000256" key="7">
    <source>
        <dbReference type="SAM" id="Phobius"/>
    </source>
</evidence>
<dbReference type="SMART" id="SM00304">
    <property type="entry name" value="HAMP"/>
    <property type="match status" value="1"/>
</dbReference>
<accession>A0ABW2FFE9</accession>
<dbReference type="PANTHER" id="PTHR32089:SF112">
    <property type="entry name" value="LYSOZYME-LIKE PROTEIN-RELATED"/>
    <property type="match status" value="1"/>
</dbReference>
<gene>
    <name evidence="10" type="ORF">ACFQMJ_20090</name>
</gene>
<dbReference type="Gene3D" id="3.30.450.20">
    <property type="entry name" value="PAS domain"/>
    <property type="match status" value="1"/>
</dbReference>
<dbReference type="Pfam" id="PF00015">
    <property type="entry name" value="MCPsignal"/>
    <property type="match status" value="1"/>
</dbReference>
<dbReference type="SUPFAM" id="SSF103190">
    <property type="entry name" value="Sensory domain-like"/>
    <property type="match status" value="1"/>
</dbReference>
<evidence type="ECO:0000256" key="4">
    <source>
        <dbReference type="ARBA" id="ARBA00023224"/>
    </source>
</evidence>
<dbReference type="CDD" id="cd06225">
    <property type="entry name" value="HAMP"/>
    <property type="match status" value="1"/>
</dbReference>
<feature type="domain" description="Methyl-accepting transducer" evidence="8">
    <location>
        <begin position="296"/>
        <end position="532"/>
    </location>
</feature>
<feature type="transmembrane region" description="Helical" evidence="7">
    <location>
        <begin position="12"/>
        <end position="34"/>
    </location>
</feature>
<sequence>MIKWLKRKSLLFTSSIVLSLLFLIVIGVMVAVLYTAQKEDLFRQFRQVGDKLQAQGQVNIDLIASAANAVNAGEEPPSGAMSTLRKLLDGMTDKESLTNAYYLSAVTETKDNRIVMRNLQVNASLEASGSGAGMEFVPPDILLDAFGRALRGEPYLTPAYEDEYGEWITYAAPVLDDQGQTVAMFGIDYDYDSVHDQIIAMLWKAVAIGIIAALAAIALVFYLVRQIVRSLRLLAVTANEAAQGNLTVAVPVTTGNEIGQASASFNTMIGNLRELALRVQRNSGEVTVSSRDLKETAQQTAQATNEIASAIQNVASGTETQLGSSQECQRAMTEMAVGIQRIAESSSVVSDLATHTAKQAAEGASVVERTALQMQTIESHVFGAAGSMRELSEYSGRIGDILSHIAEVANQTNLLALNASIEAARAGEHGQGFSVVAVEIRKLAERSKESSEEIAEILHTIGARSEEVAASLALSVEEAREGTRLANSTGDTLRLILSSFKEVSEQVQEVSAASEQMSAGSEEIAASLDELERIAQSSSAHAQQVAAASEEQLASMEDVANASERLRALSIELDEAVGRFKV</sequence>
<protein>
    <submittedName>
        <fullName evidence="10">Methyl-accepting chemotaxis protein</fullName>
    </submittedName>
</protein>
<dbReference type="Gene3D" id="1.10.287.950">
    <property type="entry name" value="Methyl-accepting chemotaxis protein"/>
    <property type="match status" value="1"/>
</dbReference>
<dbReference type="SUPFAM" id="SSF58104">
    <property type="entry name" value="Methyl-accepting chemotaxis protein (MCP) signaling domain"/>
    <property type="match status" value="1"/>
</dbReference>
<reference evidence="11" key="1">
    <citation type="journal article" date="2019" name="Int. J. Syst. Evol. Microbiol.">
        <title>The Global Catalogue of Microorganisms (GCM) 10K type strain sequencing project: providing services to taxonomists for standard genome sequencing and annotation.</title>
        <authorList>
            <consortium name="The Broad Institute Genomics Platform"/>
            <consortium name="The Broad Institute Genome Sequencing Center for Infectious Disease"/>
            <person name="Wu L."/>
            <person name="Ma J."/>
        </authorList>
    </citation>
    <scope>NUCLEOTIDE SEQUENCE [LARGE SCALE GENOMIC DNA]</scope>
    <source>
        <strain evidence="11">KCTC 12907</strain>
    </source>
</reference>
<evidence type="ECO:0000256" key="2">
    <source>
        <dbReference type="ARBA" id="ARBA00022475"/>
    </source>
</evidence>
<comment type="subcellular location">
    <subcellularLocation>
        <location evidence="1">Cell membrane</location>
    </subcellularLocation>
</comment>
<dbReference type="EMBL" id="JBHTAI010000012">
    <property type="protein sequence ID" value="MFC7150841.1"/>
    <property type="molecule type" value="Genomic_DNA"/>
</dbReference>
<dbReference type="PROSITE" id="PS50111">
    <property type="entry name" value="CHEMOTAXIS_TRANSDUC_2"/>
    <property type="match status" value="1"/>
</dbReference>
<dbReference type="InterPro" id="IPR029151">
    <property type="entry name" value="Sensor-like_sf"/>
</dbReference>
<dbReference type="Proteomes" id="UP001596378">
    <property type="component" value="Unassembled WGS sequence"/>
</dbReference>
<dbReference type="SMART" id="SM00283">
    <property type="entry name" value="MA"/>
    <property type="match status" value="1"/>
</dbReference>
<dbReference type="PROSITE" id="PS50885">
    <property type="entry name" value="HAMP"/>
    <property type="match status" value="1"/>
</dbReference>
<dbReference type="Gene3D" id="6.10.340.10">
    <property type="match status" value="1"/>
</dbReference>
<evidence type="ECO:0000256" key="5">
    <source>
        <dbReference type="ARBA" id="ARBA00029447"/>
    </source>
</evidence>
<feature type="domain" description="HAMP" evidence="9">
    <location>
        <begin position="225"/>
        <end position="277"/>
    </location>
</feature>
<evidence type="ECO:0000256" key="6">
    <source>
        <dbReference type="PROSITE-ProRule" id="PRU00284"/>
    </source>
</evidence>
<keyword evidence="4 6" id="KW-0807">Transducer</keyword>
<proteinExistence type="inferred from homology"/>
<keyword evidence="7" id="KW-1133">Transmembrane helix</keyword>